<feature type="domain" description="MmgE/PrpD N-terminal" evidence="2">
    <location>
        <begin position="20"/>
        <end position="258"/>
    </location>
</feature>
<dbReference type="Gene3D" id="3.30.1330.120">
    <property type="entry name" value="2-methylcitrate dehydratase PrpD"/>
    <property type="match status" value="1"/>
</dbReference>
<dbReference type="InterPro" id="IPR042183">
    <property type="entry name" value="MmgE/PrpD_sf_1"/>
</dbReference>
<dbReference type="GO" id="GO:0016829">
    <property type="term" value="F:lyase activity"/>
    <property type="evidence" value="ECO:0007669"/>
    <property type="project" value="InterPro"/>
</dbReference>
<dbReference type="OrthoDB" id="10267976at2759"/>
<sequence>MDQSDGRPDESLASMTRTARLTQWAAALSYDEIPSAVIEQTKLLFLDWLGCCVAGRSHASVQSMLHFAQTMGPKEGRSELVSFAGVTTSPYFAAMVNGASSHVVEQDDLHNSSMIHPATVVFPAALAVAQDVGCSGSDFLKACVIGYEFACRAGECLGKEHYKAFHSTATAGVLGAAAATTCLLKGTSPVYLSALGTAGTQAAGLWQFLLDATHSKQVHTARACSNGVYAAYVATCGLLGPTDIIEGEKGMIAMLSARNARPEFLDSKLGQKWAVMESSFKWHASCRHTHAAIDAFLALIEEFSIGWGDIEQVKAYTYDLAISIMSLSEKAETVHQSKFSMGFVLAVAAKHGQAMITDFTEQALEDTELRDFQRRVEMVLDAEIDSLFPEHWTSRIEVTTKTGSVFSKSVDAAKGDPQWSLTRDEIETKFRALVEYGGEKNMDFVDEIINKVRRLETEADIHGFAFV</sequence>
<dbReference type="AlphaFoldDB" id="A0A6A6BWN0"/>
<dbReference type="GeneID" id="54564169"/>
<dbReference type="PANTHER" id="PTHR16943:SF8">
    <property type="entry name" value="2-METHYLCITRATE DEHYDRATASE"/>
    <property type="match status" value="1"/>
</dbReference>
<evidence type="ECO:0008006" key="6">
    <source>
        <dbReference type="Google" id="ProtNLM"/>
    </source>
</evidence>
<dbReference type="EMBL" id="ML993678">
    <property type="protein sequence ID" value="KAF2158370.1"/>
    <property type="molecule type" value="Genomic_DNA"/>
</dbReference>
<organism evidence="4 5">
    <name type="scientific">Zasmidium cellare ATCC 36951</name>
    <dbReference type="NCBI Taxonomy" id="1080233"/>
    <lineage>
        <taxon>Eukaryota</taxon>
        <taxon>Fungi</taxon>
        <taxon>Dikarya</taxon>
        <taxon>Ascomycota</taxon>
        <taxon>Pezizomycotina</taxon>
        <taxon>Dothideomycetes</taxon>
        <taxon>Dothideomycetidae</taxon>
        <taxon>Mycosphaerellales</taxon>
        <taxon>Mycosphaerellaceae</taxon>
        <taxon>Zasmidium</taxon>
    </lineage>
</organism>
<dbReference type="PANTHER" id="PTHR16943">
    <property type="entry name" value="2-METHYLCITRATE DEHYDRATASE-RELATED"/>
    <property type="match status" value="1"/>
</dbReference>
<dbReference type="RefSeq" id="XP_033659259.1">
    <property type="nucleotide sequence ID" value="XM_033810897.1"/>
</dbReference>
<accession>A0A6A6BWN0</accession>
<feature type="domain" description="MmgE/PrpD C-terminal" evidence="3">
    <location>
        <begin position="283"/>
        <end position="443"/>
    </location>
</feature>
<dbReference type="InterPro" id="IPR045337">
    <property type="entry name" value="MmgE_PrpD_C"/>
</dbReference>
<evidence type="ECO:0000313" key="4">
    <source>
        <dbReference type="EMBL" id="KAF2158370.1"/>
    </source>
</evidence>
<protein>
    <recommendedName>
        <fullName evidence="6">MmgE/PrpD family protein</fullName>
    </recommendedName>
</protein>
<evidence type="ECO:0000259" key="2">
    <source>
        <dbReference type="Pfam" id="PF03972"/>
    </source>
</evidence>
<dbReference type="Gene3D" id="1.10.4100.10">
    <property type="entry name" value="2-methylcitrate dehydratase PrpD"/>
    <property type="match status" value="1"/>
</dbReference>
<evidence type="ECO:0000256" key="1">
    <source>
        <dbReference type="ARBA" id="ARBA00006174"/>
    </source>
</evidence>
<evidence type="ECO:0000259" key="3">
    <source>
        <dbReference type="Pfam" id="PF19305"/>
    </source>
</evidence>
<proteinExistence type="inferred from homology"/>
<name>A0A6A6BWN0_ZASCE</name>
<keyword evidence="5" id="KW-1185">Reference proteome</keyword>
<dbReference type="InterPro" id="IPR005656">
    <property type="entry name" value="MmgE_PrpD"/>
</dbReference>
<evidence type="ECO:0000313" key="5">
    <source>
        <dbReference type="Proteomes" id="UP000799537"/>
    </source>
</evidence>
<dbReference type="InterPro" id="IPR042188">
    <property type="entry name" value="MmgE/PrpD_sf_2"/>
</dbReference>
<dbReference type="Pfam" id="PF19305">
    <property type="entry name" value="MmgE_PrpD_C"/>
    <property type="match status" value="1"/>
</dbReference>
<dbReference type="SUPFAM" id="SSF103378">
    <property type="entry name" value="2-methylcitrate dehydratase PrpD"/>
    <property type="match status" value="1"/>
</dbReference>
<dbReference type="InterPro" id="IPR036148">
    <property type="entry name" value="MmgE/PrpD_sf"/>
</dbReference>
<dbReference type="InterPro" id="IPR045336">
    <property type="entry name" value="MmgE_PrpD_N"/>
</dbReference>
<comment type="similarity">
    <text evidence="1">Belongs to the PrpD family.</text>
</comment>
<gene>
    <name evidence="4" type="ORF">M409DRAFT_38284</name>
</gene>
<reference evidence="4" key="1">
    <citation type="journal article" date="2020" name="Stud. Mycol.">
        <title>101 Dothideomycetes genomes: a test case for predicting lifestyles and emergence of pathogens.</title>
        <authorList>
            <person name="Haridas S."/>
            <person name="Albert R."/>
            <person name="Binder M."/>
            <person name="Bloem J."/>
            <person name="Labutti K."/>
            <person name="Salamov A."/>
            <person name="Andreopoulos B."/>
            <person name="Baker S."/>
            <person name="Barry K."/>
            <person name="Bills G."/>
            <person name="Bluhm B."/>
            <person name="Cannon C."/>
            <person name="Castanera R."/>
            <person name="Culley D."/>
            <person name="Daum C."/>
            <person name="Ezra D."/>
            <person name="Gonzalez J."/>
            <person name="Henrissat B."/>
            <person name="Kuo A."/>
            <person name="Liang C."/>
            <person name="Lipzen A."/>
            <person name="Lutzoni F."/>
            <person name="Magnuson J."/>
            <person name="Mondo S."/>
            <person name="Nolan M."/>
            <person name="Ohm R."/>
            <person name="Pangilinan J."/>
            <person name="Park H.-J."/>
            <person name="Ramirez L."/>
            <person name="Alfaro M."/>
            <person name="Sun H."/>
            <person name="Tritt A."/>
            <person name="Yoshinaga Y."/>
            <person name="Zwiers L.-H."/>
            <person name="Turgeon B."/>
            <person name="Goodwin S."/>
            <person name="Spatafora J."/>
            <person name="Crous P."/>
            <person name="Grigoriev I."/>
        </authorList>
    </citation>
    <scope>NUCLEOTIDE SEQUENCE</scope>
    <source>
        <strain evidence="4">ATCC 36951</strain>
    </source>
</reference>
<dbReference type="Proteomes" id="UP000799537">
    <property type="component" value="Unassembled WGS sequence"/>
</dbReference>
<dbReference type="Pfam" id="PF03972">
    <property type="entry name" value="MmgE_PrpD_N"/>
    <property type="match status" value="1"/>
</dbReference>